<dbReference type="Gene3D" id="3.40.50.720">
    <property type="entry name" value="NAD(P)-binding Rossmann-like Domain"/>
    <property type="match status" value="1"/>
</dbReference>
<sequence length="534" mass="55796">MLDSEFGQIAAILVIAAVVGGVAQLLRQPLVVAYVGVGVLVGPAGLGLVVANENVALLAEVGIALLLFLVGLKLDWHQVRSTGPVALAVGVSQVVLTAALGTALALLLGQDPTTAVYLGLALAFSSTIVIVKLLSDRHELDSLHGRIAVGLLVVQDLMVVVALIVITTVGSSPAGLGPRMVGVGLRGAALVVVVWLLAHHVLPTLLDRLARVPELVVLFGLAWAVAIGAVTQAVGLSMEVGAFLAGLSLASTSYREAIGARLVSLRDVLVLFFFIDLGSGLELGTMGAQVLAALVLSAFVLVVKPVLVGALMTSMGYRRRAAARTGILTGQVSEFSLLLVALGLELGHVDAELVGLVTLVTLVTIGISTYQIGSSQWWADRLAPVVGLLERPLHRHQTGEPSADYDAVVIGGGRFGSAVVERLDGRRVLVVDHNPVALRWWRERGVDTVYGDVIEPELVTALPLADSTTVVCTVPDLAVNLTLTDTLRRAGYRGTLAVTALSVREAGVLAADDVVVLRPFQDAADSSLRRLFET</sequence>
<feature type="transmembrane region" description="Helical" evidence="7">
    <location>
        <begin position="55"/>
        <end position="74"/>
    </location>
</feature>
<feature type="transmembrane region" description="Helical" evidence="7">
    <location>
        <begin position="6"/>
        <end position="23"/>
    </location>
</feature>
<keyword evidence="6 7" id="KW-0472">Membrane</keyword>
<dbReference type="InterPro" id="IPR036291">
    <property type="entry name" value="NAD(P)-bd_dom_sf"/>
</dbReference>
<feature type="transmembrane region" description="Helical" evidence="7">
    <location>
        <begin position="86"/>
        <end position="109"/>
    </location>
</feature>
<keyword evidence="3" id="KW-0813">Transport</keyword>
<proteinExistence type="inferred from homology"/>
<comment type="subcellular location">
    <subcellularLocation>
        <location evidence="1">Membrane</location>
        <topology evidence="1">Multi-pass membrane protein</topology>
    </subcellularLocation>
</comment>
<comment type="similarity">
    <text evidence="2">Belongs to the monovalent cation:proton antiporter 2 (CPA2) transporter (TC 2.A.37) family.</text>
</comment>
<feature type="domain" description="RCK N-terminal" evidence="9">
    <location>
        <begin position="408"/>
        <end position="503"/>
    </location>
</feature>
<reference evidence="10 11" key="1">
    <citation type="submission" date="2023-07" db="EMBL/GenBank/DDBJ databases">
        <title>Description of novel actinomycetes strains, isolated from tidal flat sediment.</title>
        <authorList>
            <person name="Lu C."/>
        </authorList>
    </citation>
    <scope>NUCLEOTIDE SEQUENCE [LARGE SCALE GENOMIC DNA]</scope>
    <source>
        <strain evidence="10 11">SYSU T00b441</strain>
    </source>
</reference>
<dbReference type="Pfam" id="PF02254">
    <property type="entry name" value="TrkA_N"/>
    <property type="match status" value="1"/>
</dbReference>
<dbReference type="PANTHER" id="PTHR42751:SF3">
    <property type="entry name" value="SODIUM_GLUTAMATE SYMPORTER"/>
    <property type="match status" value="1"/>
</dbReference>
<evidence type="ECO:0000256" key="1">
    <source>
        <dbReference type="ARBA" id="ARBA00004141"/>
    </source>
</evidence>
<evidence type="ECO:0000256" key="2">
    <source>
        <dbReference type="ARBA" id="ARBA00005551"/>
    </source>
</evidence>
<keyword evidence="11" id="KW-1185">Reference proteome</keyword>
<dbReference type="Proteomes" id="UP001232536">
    <property type="component" value="Unassembled WGS sequence"/>
</dbReference>
<gene>
    <name evidence="10" type="ORF">Q6348_08295</name>
</gene>
<evidence type="ECO:0000256" key="4">
    <source>
        <dbReference type="ARBA" id="ARBA00022692"/>
    </source>
</evidence>
<comment type="caution">
    <text evidence="10">The sequence shown here is derived from an EMBL/GenBank/DDBJ whole genome shotgun (WGS) entry which is preliminary data.</text>
</comment>
<evidence type="ECO:0000313" key="10">
    <source>
        <dbReference type="EMBL" id="MDO8107195.1"/>
    </source>
</evidence>
<feature type="transmembrane region" description="Helical" evidence="7">
    <location>
        <begin position="290"/>
        <end position="313"/>
    </location>
</feature>
<dbReference type="EMBL" id="JAUQYP010000001">
    <property type="protein sequence ID" value="MDO8107195.1"/>
    <property type="molecule type" value="Genomic_DNA"/>
</dbReference>
<feature type="transmembrane region" description="Helical" evidence="7">
    <location>
        <begin position="353"/>
        <end position="372"/>
    </location>
</feature>
<dbReference type="Pfam" id="PF00999">
    <property type="entry name" value="Na_H_Exchanger"/>
    <property type="match status" value="1"/>
</dbReference>
<feature type="transmembrane region" description="Helical" evidence="7">
    <location>
        <begin position="183"/>
        <end position="203"/>
    </location>
</feature>
<feature type="domain" description="Cation/H+ exchanger transmembrane" evidence="8">
    <location>
        <begin position="14"/>
        <end position="368"/>
    </location>
</feature>
<protein>
    <submittedName>
        <fullName evidence="10">Cation:proton antiporter</fullName>
    </submittedName>
</protein>
<evidence type="ECO:0000256" key="3">
    <source>
        <dbReference type="ARBA" id="ARBA00022448"/>
    </source>
</evidence>
<feature type="transmembrane region" description="Helical" evidence="7">
    <location>
        <begin position="30"/>
        <end position="49"/>
    </location>
</feature>
<evidence type="ECO:0000256" key="6">
    <source>
        <dbReference type="ARBA" id="ARBA00023136"/>
    </source>
</evidence>
<evidence type="ECO:0000256" key="7">
    <source>
        <dbReference type="SAM" id="Phobius"/>
    </source>
</evidence>
<dbReference type="SUPFAM" id="SSF51735">
    <property type="entry name" value="NAD(P)-binding Rossmann-fold domains"/>
    <property type="match status" value="1"/>
</dbReference>
<evidence type="ECO:0000259" key="9">
    <source>
        <dbReference type="Pfam" id="PF02254"/>
    </source>
</evidence>
<dbReference type="PANTHER" id="PTHR42751">
    <property type="entry name" value="SODIUM/HYDROGEN EXCHANGER FAMILY/TRKA DOMAIN PROTEIN"/>
    <property type="match status" value="1"/>
</dbReference>
<feature type="transmembrane region" description="Helical" evidence="7">
    <location>
        <begin position="215"/>
        <end position="234"/>
    </location>
</feature>
<evidence type="ECO:0000256" key="5">
    <source>
        <dbReference type="ARBA" id="ARBA00022989"/>
    </source>
</evidence>
<dbReference type="RefSeq" id="WP_304600829.1">
    <property type="nucleotide sequence ID" value="NZ_JAUQYO010000001.1"/>
</dbReference>
<organism evidence="10 11">
    <name type="scientific">Actinotalea lenta</name>
    <dbReference type="NCBI Taxonomy" id="3064654"/>
    <lineage>
        <taxon>Bacteria</taxon>
        <taxon>Bacillati</taxon>
        <taxon>Actinomycetota</taxon>
        <taxon>Actinomycetes</taxon>
        <taxon>Micrococcales</taxon>
        <taxon>Cellulomonadaceae</taxon>
        <taxon>Actinotalea</taxon>
    </lineage>
</organism>
<evidence type="ECO:0000259" key="8">
    <source>
        <dbReference type="Pfam" id="PF00999"/>
    </source>
</evidence>
<dbReference type="InterPro" id="IPR003148">
    <property type="entry name" value="RCK_N"/>
</dbReference>
<keyword evidence="4 7" id="KW-0812">Transmembrane</keyword>
<keyword evidence="5 7" id="KW-1133">Transmembrane helix</keyword>
<dbReference type="InterPro" id="IPR038770">
    <property type="entry name" value="Na+/solute_symporter_sf"/>
</dbReference>
<name>A0ABT9D8H7_9CELL</name>
<feature type="transmembrane region" description="Helical" evidence="7">
    <location>
        <begin position="115"/>
        <end position="135"/>
    </location>
</feature>
<evidence type="ECO:0000313" key="11">
    <source>
        <dbReference type="Proteomes" id="UP001232536"/>
    </source>
</evidence>
<dbReference type="InterPro" id="IPR006153">
    <property type="entry name" value="Cation/H_exchanger_TM"/>
</dbReference>
<feature type="transmembrane region" description="Helical" evidence="7">
    <location>
        <begin position="325"/>
        <end position="347"/>
    </location>
</feature>
<dbReference type="Gene3D" id="1.20.1530.20">
    <property type="match status" value="1"/>
</dbReference>
<feature type="transmembrane region" description="Helical" evidence="7">
    <location>
        <begin position="147"/>
        <end position="171"/>
    </location>
</feature>
<accession>A0ABT9D8H7</accession>